<dbReference type="Proteomes" id="UP000295008">
    <property type="component" value="Unassembled WGS sequence"/>
</dbReference>
<dbReference type="InterPro" id="IPR052910">
    <property type="entry name" value="ABC-Purine-Binding"/>
</dbReference>
<protein>
    <submittedName>
        <fullName evidence="4">Nucleoside-binding protein</fullName>
    </submittedName>
</protein>
<sequence>MRKMKWSLTSVCLFLALIVLAAGSVIPQAAAAEEKFKVAFIYVGAVGDAGWTYAHDLGRKFLEKQIPNVETSYVESVPEGADSERVLAELAEKGNKVIFATSFGYMDPVQKVAARYPNVVFMHCSGFKTSKNAGTYFGRDYQGRYLSGIVAGKYTKKNLIGYVAAYPIPEVIRGINSFTLGVQSVNPKVKVKVVWTNTWYDPTAEKEAAKSLLNAGADLIAMHQDTPAAMQAAQEKGAYGISYDSDMRSFAPKAVLTGPVWNWGPYYVKTVKSVMDGTWKSGQYWGGLSSGIIDIGPYGSMVSESVKKLVAAKRNVLMKDEGYVFAGPIKDQSGKIKVAKGKRLTDAEMLSIDWFVQGVEGNIPK</sequence>
<feature type="chain" id="PRO_5038536895" evidence="2">
    <location>
        <begin position="22"/>
        <end position="365"/>
    </location>
</feature>
<evidence type="ECO:0000256" key="2">
    <source>
        <dbReference type="SAM" id="SignalP"/>
    </source>
</evidence>
<dbReference type="CDD" id="cd19963">
    <property type="entry name" value="PBP1_BMP-like"/>
    <property type="match status" value="1"/>
</dbReference>
<dbReference type="AlphaFoldDB" id="A0A4R1QMJ6"/>
<reference evidence="4 5" key="1">
    <citation type="submission" date="2019-03" db="EMBL/GenBank/DDBJ databases">
        <title>Genomic Encyclopedia of Type Strains, Phase IV (KMG-IV): sequencing the most valuable type-strain genomes for metagenomic binning, comparative biology and taxonomic classification.</title>
        <authorList>
            <person name="Goeker M."/>
        </authorList>
    </citation>
    <scope>NUCLEOTIDE SEQUENCE [LARGE SCALE GENOMIC DNA]</scope>
    <source>
        <strain evidence="4 5">LX-B</strain>
    </source>
</reference>
<gene>
    <name evidence="4" type="ORF">EDC14_10582</name>
</gene>
<feature type="domain" description="ABC transporter substrate-binding protein PnrA-like" evidence="3">
    <location>
        <begin position="37"/>
        <end position="313"/>
    </location>
</feature>
<name>A0A4R1QMJ6_HYDET</name>
<dbReference type="Pfam" id="PF02608">
    <property type="entry name" value="Bmp"/>
    <property type="match status" value="1"/>
</dbReference>
<dbReference type="PANTHER" id="PTHR43208:SF1">
    <property type="entry name" value="ABC TRANSPORTER SUBSTRATE-BINDING PROTEIN"/>
    <property type="match status" value="1"/>
</dbReference>
<dbReference type="EMBL" id="SLUN01000058">
    <property type="protein sequence ID" value="TCL54949.1"/>
    <property type="molecule type" value="Genomic_DNA"/>
</dbReference>
<dbReference type="RefSeq" id="WP_424337440.1">
    <property type="nucleotide sequence ID" value="NZ_SLUN01000058.1"/>
</dbReference>
<feature type="signal peptide" evidence="2">
    <location>
        <begin position="1"/>
        <end position="21"/>
    </location>
</feature>
<keyword evidence="1 2" id="KW-0732">Signal</keyword>
<evidence type="ECO:0000259" key="3">
    <source>
        <dbReference type="Pfam" id="PF02608"/>
    </source>
</evidence>
<comment type="caution">
    <text evidence="4">The sequence shown here is derived from an EMBL/GenBank/DDBJ whole genome shotgun (WGS) entry which is preliminary data.</text>
</comment>
<organism evidence="4 5">
    <name type="scientific">Hydrogenispora ethanolica</name>
    <dbReference type="NCBI Taxonomy" id="1082276"/>
    <lineage>
        <taxon>Bacteria</taxon>
        <taxon>Bacillati</taxon>
        <taxon>Bacillota</taxon>
        <taxon>Hydrogenispora</taxon>
    </lineage>
</organism>
<proteinExistence type="predicted"/>
<evidence type="ECO:0000313" key="5">
    <source>
        <dbReference type="Proteomes" id="UP000295008"/>
    </source>
</evidence>
<dbReference type="Gene3D" id="3.40.50.2300">
    <property type="match status" value="2"/>
</dbReference>
<dbReference type="GO" id="GO:0005886">
    <property type="term" value="C:plasma membrane"/>
    <property type="evidence" value="ECO:0007669"/>
    <property type="project" value="InterPro"/>
</dbReference>
<dbReference type="PANTHER" id="PTHR43208">
    <property type="entry name" value="ABC TRANSPORTER SUBSTRATE-BINDING PROTEIN"/>
    <property type="match status" value="1"/>
</dbReference>
<evidence type="ECO:0000313" key="4">
    <source>
        <dbReference type="EMBL" id="TCL54949.1"/>
    </source>
</evidence>
<keyword evidence="5" id="KW-1185">Reference proteome</keyword>
<dbReference type="InterPro" id="IPR003760">
    <property type="entry name" value="PnrA-like"/>
</dbReference>
<accession>A0A4R1QMJ6</accession>
<evidence type="ECO:0000256" key="1">
    <source>
        <dbReference type="ARBA" id="ARBA00022729"/>
    </source>
</evidence>